<proteinExistence type="predicted"/>
<organism evidence="2 3">
    <name type="scientific">Polypterus senegalus</name>
    <name type="common">Senegal bichir</name>
    <dbReference type="NCBI Taxonomy" id="55291"/>
    <lineage>
        <taxon>Eukaryota</taxon>
        <taxon>Metazoa</taxon>
        <taxon>Chordata</taxon>
        <taxon>Craniata</taxon>
        <taxon>Vertebrata</taxon>
        <taxon>Euteleostomi</taxon>
        <taxon>Actinopterygii</taxon>
        <taxon>Polypteriformes</taxon>
        <taxon>Polypteridae</taxon>
        <taxon>Polypterus</taxon>
    </lineage>
</organism>
<keyword evidence="1" id="KW-1133">Transmembrane helix</keyword>
<protein>
    <submittedName>
        <fullName evidence="2">BET1L protein</fullName>
    </submittedName>
</protein>
<feature type="transmembrane region" description="Helical" evidence="1">
    <location>
        <begin position="87"/>
        <end position="106"/>
    </location>
</feature>
<dbReference type="Proteomes" id="UP000886611">
    <property type="component" value="Unassembled WGS sequence"/>
</dbReference>
<keyword evidence="1" id="KW-0472">Membrane</keyword>
<name>A0A8X7XLD1_POLSE</name>
<evidence type="ECO:0000256" key="1">
    <source>
        <dbReference type="SAM" id="Phobius"/>
    </source>
</evidence>
<sequence>MADWNRELDSGSDRNILCTNKEFLADKLAIKMSLPDSFRLDIDNEAAGVSSFADVKDSSAMSTKNFLTGSMKRFSSMVRYRREHHKLLCYLSVCIVMLFVFLYYTVVRTP</sequence>
<feature type="non-terminal residue" evidence="2">
    <location>
        <position position="110"/>
    </location>
</feature>
<keyword evidence="1" id="KW-0812">Transmembrane</keyword>
<gene>
    <name evidence="2" type="primary">Bet1l_1</name>
    <name evidence="2" type="ORF">GTO96_0005280</name>
</gene>
<feature type="non-terminal residue" evidence="2">
    <location>
        <position position="1"/>
    </location>
</feature>
<dbReference type="EMBL" id="JAATIS010000094">
    <property type="protein sequence ID" value="KAG2471320.1"/>
    <property type="molecule type" value="Genomic_DNA"/>
</dbReference>
<evidence type="ECO:0000313" key="2">
    <source>
        <dbReference type="EMBL" id="KAG2471320.1"/>
    </source>
</evidence>
<reference evidence="2 3" key="1">
    <citation type="journal article" date="2021" name="Cell">
        <title>Tracing the genetic footprints of vertebrate landing in non-teleost ray-finned fishes.</title>
        <authorList>
            <person name="Bi X."/>
            <person name="Wang K."/>
            <person name="Yang L."/>
            <person name="Pan H."/>
            <person name="Jiang H."/>
            <person name="Wei Q."/>
            <person name="Fang M."/>
            <person name="Yu H."/>
            <person name="Zhu C."/>
            <person name="Cai Y."/>
            <person name="He Y."/>
            <person name="Gan X."/>
            <person name="Zeng H."/>
            <person name="Yu D."/>
            <person name="Zhu Y."/>
            <person name="Jiang H."/>
            <person name="Qiu Q."/>
            <person name="Yang H."/>
            <person name="Zhang Y.E."/>
            <person name="Wang W."/>
            <person name="Zhu M."/>
            <person name="He S."/>
            <person name="Zhang G."/>
        </authorList>
    </citation>
    <scope>NUCLEOTIDE SEQUENCE [LARGE SCALE GENOMIC DNA]</scope>
    <source>
        <strain evidence="2">Bchr_013</strain>
    </source>
</reference>
<dbReference type="AlphaFoldDB" id="A0A8X7XLD1"/>
<keyword evidence="3" id="KW-1185">Reference proteome</keyword>
<evidence type="ECO:0000313" key="3">
    <source>
        <dbReference type="Proteomes" id="UP000886611"/>
    </source>
</evidence>
<accession>A0A8X7XLD1</accession>
<comment type="caution">
    <text evidence="2">The sequence shown here is derived from an EMBL/GenBank/DDBJ whole genome shotgun (WGS) entry which is preliminary data.</text>
</comment>